<keyword evidence="3" id="KW-0443">Lipid metabolism</keyword>
<keyword evidence="2" id="KW-0560">Oxidoreductase</keyword>
<dbReference type="FunFam" id="3.40.50.720:FF:000084">
    <property type="entry name" value="Short-chain dehydrogenase reductase"/>
    <property type="match status" value="1"/>
</dbReference>
<dbReference type="PANTHER" id="PTHR42879:SF2">
    <property type="entry name" value="3-OXOACYL-[ACYL-CARRIER-PROTEIN] REDUCTASE FABG"/>
    <property type="match status" value="1"/>
</dbReference>
<organism evidence="4 5">
    <name type="scientific">Anaerobium acetethylicum</name>
    <dbReference type="NCBI Taxonomy" id="1619234"/>
    <lineage>
        <taxon>Bacteria</taxon>
        <taxon>Bacillati</taxon>
        <taxon>Bacillota</taxon>
        <taxon>Clostridia</taxon>
        <taxon>Lachnospirales</taxon>
        <taxon>Lachnospiraceae</taxon>
        <taxon>Anaerobium</taxon>
    </lineage>
</organism>
<dbReference type="InterPro" id="IPR002347">
    <property type="entry name" value="SDR_fam"/>
</dbReference>
<protein>
    <submittedName>
        <fullName evidence="4">NAD(P)-dependent dehydrogenase, short-chain alcohol dehydrogenase family</fullName>
    </submittedName>
</protein>
<proteinExistence type="inferred from homology"/>
<dbReference type="SUPFAM" id="SSF51735">
    <property type="entry name" value="NAD(P)-binding Rossmann-fold domains"/>
    <property type="match status" value="1"/>
</dbReference>
<keyword evidence="3" id="KW-0753">Steroid metabolism</keyword>
<dbReference type="STRING" id="1619234.SAMN05421730_101810"/>
<keyword evidence="5" id="KW-1185">Reference proteome</keyword>
<dbReference type="OrthoDB" id="9803333at2"/>
<evidence type="ECO:0000313" key="4">
    <source>
        <dbReference type="EMBL" id="SCP98220.1"/>
    </source>
</evidence>
<evidence type="ECO:0000256" key="2">
    <source>
        <dbReference type="ARBA" id="ARBA00023002"/>
    </source>
</evidence>
<dbReference type="GO" id="GO:0016491">
    <property type="term" value="F:oxidoreductase activity"/>
    <property type="evidence" value="ECO:0007669"/>
    <property type="project" value="UniProtKB-KW"/>
</dbReference>
<sequence length="256" mass="27851">MAKICVITGGASGIGRCLVEKFAESGMTVIFVDKDKEAVGKTQKAMREKVLPVEGFCGDIAEEAVLKAFSDHVISEYGKVDVLINNACLSRRGILSGCSYEDFNYVLKVGVTAPYMLASLFLNAFSEGASIINITSTRAFMSQQDTESYTAAKGGITALTHALAVSLAGKVRVNSIAPGWIDTWEYHDDVEKTEYSRGDQEQHLSKRVGTPEDIANAALFLCDERNSFIDGQNITVDGGMTKQMIYHDDLGWSYGE</sequence>
<accession>A0A1D3TVP2</accession>
<name>A0A1D3TVP2_9FIRM</name>
<gene>
    <name evidence="4" type="ORF">SAMN05421730_101810</name>
</gene>
<evidence type="ECO:0000256" key="1">
    <source>
        <dbReference type="ARBA" id="ARBA00006484"/>
    </source>
</evidence>
<dbReference type="Pfam" id="PF13561">
    <property type="entry name" value="adh_short_C2"/>
    <property type="match status" value="1"/>
</dbReference>
<dbReference type="InterPro" id="IPR020904">
    <property type="entry name" value="Sc_DH/Rdtase_CS"/>
</dbReference>
<reference evidence="4 5" key="1">
    <citation type="submission" date="2016-09" db="EMBL/GenBank/DDBJ databases">
        <authorList>
            <person name="Capua I."/>
            <person name="De Benedictis P."/>
            <person name="Joannis T."/>
            <person name="Lombin L.H."/>
            <person name="Cattoli G."/>
        </authorList>
    </citation>
    <scope>NUCLEOTIDE SEQUENCE [LARGE SCALE GENOMIC DNA]</scope>
    <source>
        <strain evidence="4 5">GluBS11</strain>
    </source>
</reference>
<dbReference type="PRINTS" id="PR00081">
    <property type="entry name" value="GDHRDH"/>
</dbReference>
<comment type="similarity">
    <text evidence="1">Belongs to the short-chain dehydrogenases/reductases (SDR) family.</text>
</comment>
<dbReference type="PRINTS" id="PR00080">
    <property type="entry name" value="SDRFAMILY"/>
</dbReference>
<evidence type="ECO:0000256" key="3">
    <source>
        <dbReference type="ARBA" id="ARBA00023221"/>
    </source>
</evidence>
<dbReference type="RefSeq" id="WP_091235114.1">
    <property type="nucleotide sequence ID" value="NZ_FMKA01000018.1"/>
</dbReference>
<evidence type="ECO:0000313" key="5">
    <source>
        <dbReference type="Proteomes" id="UP000199315"/>
    </source>
</evidence>
<dbReference type="PANTHER" id="PTHR42879">
    <property type="entry name" value="3-OXOACYL-(ACYL-CARRIER-PROTEIN) REDUCTASE"/>
    <property type="match status" value="1"/>
</dbReference>
<dbReference type="Gene3D" id="3.40.50.720">
    <property type="entry name" value="NAD(P)-binding Rossmann-like Domain"/>
    <property type="match status" value="1"/>
</dbReference>
<dbReference type="Proteomes" id="UP000199315">
    <property type="component" value="Unassembled WGS sequence"/>
</dbReference>
<dbReference type="InterPro" id="IPR036291">
    <property type="entry name" value="NAD(P)-bd_dom_sf"/>
</dbReference>
<dbReference type="GO" id="GO:0008206">
    <property type="term" value="P:bile acid metabolic process"/>
    <property type="evidence" value="ECO:0007669"/>
    <property type="project" value="UniProtKB-ARBA"/>
</dbReference>
<dbReference type="AlphaFoldDB" id="A0A1D3TVP2"/>
<dbReference type="InterPro" id="IPR050259">
    <property type="entry name" value="SDR"/>
</dbReference>
<dbReference type="PROSITE" id="PS00061">
    <property type="entry name" value="ADH_SHORT"/>
    <property type="match status" value="1"/>
</dbReference>
<dbReference type="EMBL" id="FMKA01000018">
    <property type="protein sequence ID" value="SCP98220.1"/>
    <property type="molecule type" value="Genomic_DNA"/>
</dbReference>